<reference evidence="3 4" key="1">
    <citation type="submission" date="2018-10" db="EMBL/GenBank/DDBJ databases">
        <title>Propagation and draft genome sequences of three atypical Erhlichia ruminantium isolates.</title>
        <authorList>
            <person name="Liebenberg J."/>
            <person name="Steyn H."/>
            <person name="Josemans A."/>
            <person name="Zweygarth E."/>
        </authorList>
    </citation>
    <scope>NUCLEOTIDE SEQUENCE [LARGE SCALE GENOMIC DNA]</scope>
    <source>
        <strain evidence="3 4">Omatjenne</strain>
    </source>
</reference>
<dbReference type="AlphaFoldDB" id="A0AAE6QAT8"/>
<keyword evidence="1" id="KW-0732">Signal</keyword>
<proteinExistence type="predicted"/>
<feature type="signal peptide" evidence="1">
    <location>
        <begin position="1"/>
        <end position="27"/>
    </location>
</feature>
<sequence>MTKNKKLILNTALVLSLLSFLPNQVLSIPTNNSTNKYSGLYFAGNYKLDFPVLNKFSIKETNFNTKQVIGLSKKREANTHDILSYHSAFNEPYTPKFQNITSNFSGTIGYFYTNNLNFEVEVHYEKFDAEIPTGFIYADYIKDAYRYFALARETSSSISDASLKTTPKYNNYVVMKNNGISIISVMANNCYQFFTSQSNKISSHICGGIGTDLIHFFDKLHTKLACQVKLGISYSPFSHYQLFANVYYHDVIGNNFNKLKTTHNVLGKNTKSIELDNISATATLNINYFGSEVGLRFIL</sequence>
<dbReference type="SUPFAM" id="SSF56925">
    <property type="entry name" value="OMPA-like"/>
    <property type="match status" value="1"/>
</dbReference>
<accession>A0AAE6QAT8</accession>
<keyword evidence="4" id="KW-1185">Reference proteome</keyword>
<name>A0AAE6QAT8_EHRRU</name>
<dbReference type="InterPro" id="IPR011250">
    <property type="entry name" value="OMP/PagP_B-barrel"/>
</dbReference>
<dbReference type="RefSeq" id="WP_158407049.1">
    <property type="nucleotide sequence ID" value="NZ_CP033454.1"/>
</dbReference>
<gene>
    <name evidence="3" type="ORF">EDL80_04860</name>
</gene>
<feature type="chain" id="PRO_5042116265" evidence="1">
    <location>
        <begin position="28"/>
        <end position="299"/>
    </location>
</feature>
<evidence type="ECO:0000256" key="1">
    <source>
        <dbReference type="SAM" id="SignalP"/>
    </source>
</evidence>
<organism evidence="3 4">
    <name type="scientific">Ehrlichia ruminantium</name>
    <name type="common">heartwater rickettsia</name>
    <name type="synonym">Cowdria ruminantium</name>
    <dbReference type="NCBI Taxonomy" id="779"/>
    <lineage>
        <taxon>Bacteria</taxon>
        <taxon>Pseudomonadati</taxon>
        <taxon>Pseudomonadota</taxon>
        <taxon>Alphaproteobacteria</taxon>
        <taxon>Rickettsiales</taxon>
        <taxon>Anaplasmataceae</taxon>
        <taxon>Ehrlichia</taxon>
    </lineage>
</organism>
<dbReference type="EMBL" id="CP033455">
    <property type="protein sequence ID" value="QGR03855.1"/>
    <property type="molecule type" value="Genomic_DNA"/>
</dbReference>
<dbReference type="InterPro" id="IPR002566">
    <property type="entry name" value="Msp4_OMP-like"/>
</dbReference>
<evidence type="ECO:0000259" key="2">
    <source>
        <dbReference type="Pfam" id="PF01617"/>
    </source>
</evidence>
<evidence type="ECO:0000313" key="3">
    <source>
        <dbReference type="EMBL" id="QGR03855.1"/>
    </source>
</evidence>
<feature type="domain" description="Msp4/OMP-like" evidence="2">
    <location>
        <begin position="38"/>
        <end position="298"/>
    </location>
</feature>
<evidence type="ECO:0000313" key="4">
    <source>
        <dbReference type="Proteomes" id="UP000422822"/>
    </source>
</evidence>
<dbReference type="Proteomes" id="UP000422822">
    <property type="component" value="Chromosome"/>
</dbReference>
<dbReference type="Pfam" id="PF01617">
    <property type="entry name" value="Surface_Ag_2"/>
    <property type="match status" value="1"/>
</dbReference>
<dbReference type="Gene3D" id="2.40.160.20">
    <property type="match status" value="1"/>
</dbReference>
<protein>
    <submittedName>
        <fullName evidence="3">P44/Msp2 family outer membrane protein</fullName>
    </submittedName>
</protein>